<accession>A0A372G7F0</accession>
<organism evidence="1 2">
    <name type="scientific">Actinomadura spongiicola</name>
    <dbReference type="NCBI Taxonomy" id="2303421"/>
    <lineage>
        <taxon>Bacteria</taxon>
        <taxon>Bacillati</taxon>
        <taxon>Actinomycetota</taxon>
        <taxon>Actinomycetes</taxon>
        <taxon>Streptosporangiales</taxon>
        <taxon>Thermomonosporaceae</taxon>
        <taxon>Actinomadura</taxon>
    </lineage>
</organism>
<gene>
    <name evidence="1" type="ORF">D0T12_33180</name>
</gene>
<evidence type="ECO:0000313" key="2">
    <source>
        <dbReference type="Proteomes" id="UP000262882"/>
    </source>
</evidence>
<protein>
    <submittedName>
        <fullName evidence="1">Uncharacterized protein</fullName>
    </submittedName>
</protein>
<evidence type="ECO:0000313" key="1">
    <source>
        <dbReference type="EMBL" id="RFS81227.1"/>
    </source>
</evidence>
<dbReference type="EMBL" id="QVNQ01000015">
    <property type="protein sequence ID" value="RFS81227.1"/>
    <property type="molecule type" value="Genomic_DNA"/>
</dbReference>
<reference evidence="1 2" key="1">
    <citation type="submission" date="2018-08" db="EMBL/GenBank/DDBJ databases">
        <title>Actinomadura spongicola sp. nov., isolated from marine sponge Leucetta chagosensis.</title>
        <authorList>
            <person name="Li L."/>
            <person name="Lin H.W."/>
        </authorList>
    </citation>
    <scope>NUCLEOTIDE SEQUENCE [LARGE SCALE GENOMIC DNA]</scope>
    <source>
        <strain evidence="1 2">LHW52907</strain>
    </source>
</reference>
<keyword evidence="2" id="KW-1185">Reference proteome</keyword>
<dbReference type="Proteomes" id="UP000262882">
    <property type="component" value="Unassembled WGS sequence"/>
</dbReference>
<sequence>MHPVSVPRYARDRRTVEHYRRRVAAELARRFDVLAWFGLQTGQWWAMVDGRCFVQAVDPERLGEQIMSARRPRS</sequence>
<name>A0A372G7F0_9ACTN</name>
<proteinExistence type="predicted"/>
<dbReference type="AlphaFoldDB" id="A0A372G7F0"/>
<comment type="caution">
    <text evidence="1">The sequence shown here is derived from an EMBL/GenBank/DDBJ whole genome shotgun (WGS) entry which is preliminary data.</text>
</comment>